<dbReference type="PROSITE" id="PS50011">
    <property type="entry name" value="PROTEIN_KINASE_DOM"/>
    <property type="match status" value="1"/>
</dbReference>
<keyword evidence="5" id="KW-0808">Transferase</keyword>
<evidence type="ECO:0000256" key="9">
    <source>
        <dbReference type="ARBA" id="ARBA00022840"/>
    </source>
</evidence>
<gene>
    <name evidence="16" type="ORF">MKW94_022363</name>
</gene>
<dbReference type="GO" id="GO:0004674">
    <property type="term" value="F:protein serine/threonine kinase activity"/>
    <property type="evidence" value="ECO:0007669"/>
    <property type="project" value="UniProtKB-KW"/>
</dbReference>
<evidence type="ECO:0000256" key="13">
    <source>
        <dbReference type="ARBA" id="ARBA00048679"/>
    </source>
</evidence>
<comment type="caution">
    <text evidence="16">The sequence shown here is derived from an EMBL/GenBank/DDBJ whole genome shotgun (WGS) entry which is preliminary data.</text>
</comment>
<sequence length="382" mass="43132">MASLIDTVHRGLLKLALFFGMKLWLLATFGIGLFLLLIACCSIICRKSPRHKVSSYPKKQPLVPQVHIDMVKTEHQLPVSSDTHSPHPSDIFDLGWVHRFTLREIIDATNNFSNDNIIKEGGCGSVYRGILPDATWVAVKWYFGSNEFISEIDALRRTMHKNLVTLLGYCLDGSTRMLVCEYVDSGNLHQWLHKDAMKVSPLTWDIRLDITIGIAKALSYLHEGLEQKIVHSNVTSCKLLDQNWNPKVADFGLSRILDYDMSHVTTPVLGTYGYVAPEYACTGILSDRSDVYSFGVLIMELVSGKSPEDMSLVDWLKKLIETQRYNEVGDPKMPDQPSSKALKSVLLVAFRCIDPDAQQRPKMSQIVHMLESTYRFALPQET</sequence>
<dbReference type="InterPro" id="IPR052232">
    <property type="entry name" value="RLK_Ser/Thr-Kinase"/>
</dbReference>
<feature type="domain" description="Protein kinase" evidence="15">
    <location>
        <begin position="112"/>
        <end position="377"/>
    </location>
</feature>
<evidence type="ECO:0000256" key="2">
    <source>
        <dbReference type="ARBA" id="ARBA00012513"/>
    </source>
</evidence>
<dbReference type="Pfam" id="PF07714">
    <property type="entry name" value="PK_Tyr_Ser-Thr"/>
    <property type="match status" value="1"/>
</dbReference>
<accession>A0AA41RSG5</accession>
<evidence type="ECO:0000256" key="7">
    <source>
        <dbReference type="ARBA" id="ARBA00022741"/>
    </source>
</evidence>
<proteinExistence type="predicted"/>
<dbReference type="SUPFAM" id="SSF56112">
    <property type="entry name" value="Protein kinase-like (PK-like)"/>
    <property type="match status" value="1"/>
</dbReference>
<keyword evidence="9" id="KW-0067">ATP-binding</keyword>
<evidence type="ECO:0000313" key="16">
    <source>
        <dbReference type="EMBL" id="MCL7022000.1"/>
    </source>
</evidence>
<organism evidence="16 17">
    <name type="scientific">Papaver nudicaule</name>
    <name type="common">Iceland poppy</name>
    <dbReference type="NCBI Taxonomy" id="74823"/>
    <lineage>
        <taxon>Eukaryota</taxon>
        <taxon>Viridiplantae</taxon>
        <taxon>Streptophyta</taxon>
        <taxon>Embryophyta</taxon>
        <taxon>Tracheophyta</taxon>
        <taxon>Spermatophyta</taxon>
        <taxon>Magnoliopsida</taxon>
        <taxon>Ranunculales</taxon>
        <taxon>Papaveraceae</taxon>
        <taxon>Papaveroideae</taxon>
        <taxon>Papaver</taxon>
    </lineage>
</organism>
<dbReference type="PANTHER" id="PTHR47984">
    <property type="entry name" value="OS01G0323000 PROTEIN"/>
    <property type="match status" value="1"/>
</dbReference>
<dbReference type="PANTHER" id="PTHR47984:SF22">
    <property type="entry name" value="OS03G0125600 PROTEIN"/>
    <property type="match status" value="1"/>
</dbReference>
<dbReference type="InterPro" id="IPR000719">
    <property type="entry name" value="Prot_kinase_dom"/>
</dbReference>
<keyword evidence="17" id="KW-1185">Reference proteome</keyword>
<dbReference type="FunFam" id="1.10.510.10:FF:000035">
    <property type="entry name" value="Putative receptor-like serine/threonine-protein kinase"/>
    <property type="match status" value="1"/>
</dbReference>
<evidence type="ECO:0000313" key="17">
    <source>
        <dbReference type="Proteomes" id="UP001177140"/>
    </source>
</evidence>
<reference evidence="16" key="1">
    <citation type="submission" date="2022-03" db="EMBL/GenBank/DDBJ databases">
        <title>A functionally conserved STORR gene fusion in Papaver species that diverged 16.8 million years ago.</title>
        <authorList>
            <person name="Catania T."/>
        </authorList>
    </citation>
    <scope>NUCLEOTIDE SEQUENCE</scope>
    <source>
        <strain evidence="16">S-191538</strain>
    </source>
</reference>
<evidence type="ECO:0000256" key="8">
    <source>
        <dbReference type="ARBA" id="ARBA00022777"/>
    </source>
</evidence>
<dbReference type="Proteomes" id="UP001177140">
    <property type="component" value="Unassembled WGS sequence"/>
</dbReference>
<evidence type="ECO:0000259" key="15">
    <source>
        <dbReference type="PROSITE" id="PS50011"/>
    </source>
</evidence>
<comment type="subcellular location">
    <subcellularLocation>
        <location evidence="1">Membrane</location>
        <topology evidence="1">Single-pass membrane protein</topology>
    </subcellularLocation>
</comment>
<dbReference type="Gene3D" id="3.30.200.20">
    <property type="entry name" value="Phosphorylase Kinase, domain 1"/>
    <property type="match status" value="1"/>
</dbReference>
<evidence type="ECO:0000256" key="4">
    <source>
        <dbReference type="ARBA" id="ARBA00022553"/>
    </source>
</evidence>
<evidence type="ECO:0000256" key="10">
    <source>
        <dbReference type="ARBA" id="ARBA00022989"/>
    </source>
</evidence>
<evidence type="ECO:0000256" key="5">
    <source>
        <dbReference type="ARBA" id="ARBA00022679"/>
    </source>
</evidence>
<dbReference type="AlphaFoldDB" id="A0AA41RSG5"/>
<dbReference type="GO" id="GO:0016020">
    <property type="term" value="C:membrane"/>
    <property type="evidence" value="ECO:0007669"/>
    <property type="project" value="UniProtKB-SubCell"/>
</dbReference>
<evidence type="ECO:0000256" key="3">
    <source>
        <dbReference type="ARBA" id="ARBA00022527"/>
    </source>
</evidence>
<keyword evidence="10 14" id="KW-1133">Transmembrane helix</keyword>
<dbReference type="InterPro" id="IPR011009">
    <property type="entry name" value="Kinase-like_dom_sf"/>
</dbReference>
<keyword evidence="3" id="KW-0723">Serine/threonine-protein kinase</keyword>
<evidence type="ECO:0000256" key="1">
    <source>
        <dbReference type="ARBA" id="ARBA00004167"/>
    </source>
</evidence>
<keyword evidence="7" id="KW-0547">Nucleotide-binding</keyword>
<evidence type="ECO:0000256" key="12">
    <source>
        <dbReference type="ARBA" id="ARBA00047899"/>
    </source>
</evidence>
<evidence type="ECO:0000256" key="11">
    <source>
        <dbReference type="ARBA" id="ARBA00023136"/>
    </source>
</evidence>
<dbReference type="InterPro" id="IPR001245">
    <property type="entry name" value="Ser-Thr/Tyr_kinase_cat_dom"/>
</dbReference>
<keyword evidence="8" id="KW-0418">Kinase</keyword>
<comment type="catalytic activity">
    <reaction evidence="13">
        <text>L-seryl-[protein] + ATP = O-phospho-L-seryl-[protein] + ADP + H(+)</text>
        <dbReference type="Rhea" id="RHEA:17989"/>
        <dbReference type="Rhea" id="RHEA-COMP:9863"/>
        <dbReference type="Rhea" id="RHEA-COMP:11604"/>
        <dbReference type="ChEBI" id="CHEBI:15378"/>
        <dbReference type="ChEBI" id="CHEBI:29999"/>
        <dbReference type="ChEBI" id="CHEBI:30616"/>
        <dbReference type="ChEBI" id="CHEBI:83421"/>
        <dbReference type="ChEBI" id="CHEBI:456216"/>
        <dbReference type="EC" id="2.7.11.1"/>
    </reaction>
</comment>
<evidence type="ECO:0000256" key="14">
    <source>
        <dbReference type="SAM" id="Phobius"/>
    </source>
</evidence>
<keyword evidence="4" id="KW-0597">Phosphoprotein</keyword>
<feature type="transmembrane region" description="Helical" evidence="14">
    <location>
        <begin position="23"/>
        <end position="45"/>
    </location>
</feature>
<comment type="catalytic activity">
    <reaction evidence="12">
        <text>L-threonyl-[protein] + ATP = O-phospho-L-threonyl-[protein] + ADP + H(+)</text>
        <dbReference type="Rhea" id="RHEA:46608"/>
        <dbReference type="Rhea" id="RHEA-COMP:11060"/>
        <dbReference type="Rhea" id="RHEA-COMP:11605"/>
        <dbReference type="ChEBI" id="CHEBI:15378"/>
        <dbReference type="ChEBI" id="CHEBI:30013"/>
        <dbReference type="ChEBI" id="CHEBI:30616"/>
        <dbReference type="ChEBI" id="CHEBI:61977"/>
        <dbReference type="ChEBI" id="CHEBI:456216"/>
        <dbReference type="EC" id="2.7.11.1"/>
    </reaction>
</comment>
<dbReference type="EMBL" id="JAJJMA010007054">
    <property type="protein sequence ID" value="MCL7022000.1"/>
    <property type="molecule type" value="Genomic_DNA"/>
</dbReference>
<dbReference type="EC" id="2.7.11.1" evidence="2"/>
<keyword evidence="11 14" id="KW-0472">Membrane</keyword>
<protein>
    <recommendedName>
        <fullName evidence="2">non-specific serine/threonine protein kinase</fullName>
        <ecNumber evidence="2">2.7.11.1</ecNumber>
    </recommendedName>
</protein>
<name>A0AA41RSG5_PAPNU</name>
<evidence type="ECO:0000256" key="6">
    <source>
        <dbReference type="ARBA" id="ARBA00022692"/>
    </source>
</evidence>
<dbReference type="Gene3D" id="1.10.510.10">
    <property type="entry name" value="Transferase(Phosphotransferase) domain 1"/>
    <property type="match status" value="1"/>
</dbReference>
<keyword evidence="6 14" id="KW-0812">Transmembrane</keyword>
<dbReference type="GO" id="GO:0005524">
    <property type="term" value="F:ATP binding"/>
    <property type="evidence" value="ECO:0007669"/>
    <property type="project" value="UniProtKB-KW"/>
</dbReference>